<dbReference type="GO" id="GO:0015031">
    <property type="term" value="P:protein transport"/>
    <property type="evidence" value="ECO:0007669"/>
    <property type="project" value="UniProtKB-KW"/>
</dbReference>
<keyword evidence="3" id="KW-0813">Transport</keyword>
<dbReference type="OrthoDB" id="2200043at2"/>
<dbReference type="EMBL" id="FOIN01000002">
    <property type="protein sequence ID" value="SET12964.1"/>
    <property type="molecule type" value="Genomic_DNA"/>
</dbReference>
<keyword evidence="6" id="KW-0653">Protein transport</keyword>
<keyword evidence="9 10" id="KW-0472">Membrane</keyword>
<organism evidence="12 13">
    <name type="scientific">Thomasclavelia cocleata</name>
    <dbReference type="NCBI Taxonomy" id="69824"/>
    <lineage>
        <taxon>Bacteria</taxon>
        <taxon>Bacillati</taxon>
        <taxon>Bacillota</taxon>
        <taxon>Erysipelotrichia</taxon>
        <taxon>Erysipelotrichales</taxon>
        <taxon>Coprobacillaceae</taxon>
        <taxon>Thomasclavelia</taxon>
    </lineage>
</organism>
<keyword evidence="13" id="KW-1185">Reference proteome</keyword>
<evidence type="ECO:0000256" key="2">
    <source>
        <dbReference type="ARBA" id="ARBA00006742"/>
    </source>
</evidence>
<feature type="transmembrane region" description="Helical" evidence="10">
    <location>
        <begin position="6"/>
        <end position="27"/>
    </location>
</feature>
<evidence type="ECO:0000256" key="4">
    <source>
        <dbReference type="ARBA" id="ARBA00022475"/>
    </source>
</evidence>
<evidence type="ECO:0000313" key="14">
    <source>
        <dbReference type="Proteomes" id="UP000490821"/>
    </source>
</evidence>
<reference evidence="13" key="1">
    <citation type="submission" date="2016-10" db="EMBL/GenBank/DDBJ databases">
        <authorList>
            <person name="Varghese N."/>
            <person name="Submissions S."/>
        </authorList>
    </citation>
    <scope>NUCLEOTIDE SEQUENCE [LARGE SCALE GENOMIC DNA]</scope>
    <source>
        <strain evidence="13">DSM 1551</strain>
    </source>
</reference>
<dbReference type="GeneID" id="78287327"/>
<name>A0A1I0C0G3_9FIRM</name>
<evidence type="ECO:0000313" key="12">
    <source>
        <dbReference type="EMBL" id="SET12964.1"/>
    </source>
</evidence>
<evidence type="ECO:0000256" key="1">
    <source>
        <dbReference type="ARBA" id="ARBA00004162"/>
    </source>
</evidence>
<keyword evidence="5 10" id="KW-0812">Transmembrane</keyword>
<evidence type="ECO:0000256" key="9">
    <source>
        <dbReference type="ARBA" id="ARBA00023136"/>
    </source>
</evidence>
<gene>
    <name evidence="11" type="ORF">IMSAGC017_01329</name>
    <name evidence="12" type="ORF">SAMN04489758_10220</name>
</gene>
<comment type="subcellular location">
    <subcellularLocation>
        <location evidence="1">Cell membrane</location>
        <topology evidence="1">Single-pass membrane protein</topology>
    </subcellularLocation>
</comment>
<protein>
    <submittedName>
        <fullName evidence="12">Preprotein translocase subunit YajC</fullName>
    </submittedName>
</protein>
<keyword evidence="8" id="KW-0811">Translocation</keyword>
<dbReference type="Proteomes" id="UP000490821">
    <property type="component" value="Unassembled WGS sequence"/>
</dbReference>
<proteinExistence type="inferred from homology"/>
<dbReference type="PANTHER" id="PTHR33909">
    <property type="entry name" value="SEC TRANSLOCON ACCESSORY COMPLEX SUBUNIT YAJC"/>
    <property type="match status" value="1"/>
</dbReference>
<keyword evidence="7 10" id="KW-1133">Transmembrane helix</keyword>
<accession>A0A1I0C0G3</accession>
<evidence type="ECO:0000313" key="13">
    <source>
        <dbReference type="Proteomes" id="UP000198558"/>
    </source>
</evidence>
<dbReference type="RefSeq" id="WP_092351759.1">
    <property type="nucleotide sequence ID" value="NZ_BLMI01000170.1"/>
</dbReference>
<evidence type="ECO:0000256" key="5">
    <source>
        <dbReference type="ARBA" id="ARBA00022692"/>
    </source>
</evidence>
<dbReference type="EMBL" id="BLMI01000170">
    <property type="protein sequence ID" value="GFI41286.1"/>
    <property type="molecule type" value="Genomic_DNA"/>
</dbReference>
<dbReference type="InterPro" id="IPR003849">
    <property type="entry name" value="Preprotein_translocase_YajC"/>
</dbReference>
<sequence>MNWEVILWTCITISVLLLICGIVIIIFSTVNMKKRREIVSEVHTTLKVGSKVIFAGGLYGRVVKISKDDTIDVEISKGNIVKASRYSIQSIEK</sequence>
<evidence type="ECO:0000256" key="6">
    <source>
        <dbReference type="ARBA" id="ARBA00022927"/>
    </source>
</evidence>
<keyword evidence="4" id="KW-1003">Cell membrane</keyword>
<reference evidence="12" key="2">
    <citation type="submission" date="2016-10" db="EMBL/GenBank/DDBJ databases">
        <authorList>
            <person name="de Groot N.N."/>
        </authorList>
    </citation>
    <scope>NUCLEOTIDE SEQUENCE [LARGE SCALE GENOMIC DNA]</scope>
    <source>
        <strain evidence="12">DSM 1551</strain>
    </source>
</reference>
<dbReference type="PANTHER" id="PTHR33909:SF1">
    <property type="entry name" value="SEC TRANSLOCON ACCESSORY COMPLEX SUBUNIT YAJC"/>
    <property type="match status" value="1"/>
</dbReference>
<evidence type="ECO:0000313" key="11">
    <source>
        <dbReference type="EMBL" id="GFI41286.1"/>
    </source>
</evidence>
<dbReference type="SMART" id="SM01323">
    <property type="entry name" value="YajC"/>
    <property type="match status" value="1"/>
</dbReference>
<evidence type="ECO:0000256" key="7">
    <source>
        <dbReference type="ARBA" id="ARBA00022989"/>
    </source>
</evidence>
<evidence type="ECO:0000256" key="10">
    <source>
        <dbReference type="SAM" id="Phobius"/>
    </source>
</evidence>
<reference evidence="11 14" key="3">
    <citation type="journal article" date="2020" name="Microbiome">
        <title>Single-cell genomics of uncultured bacteria reveals dietary fiber responders in the mouse gut microbiota.</title>
        <authorList>
            <person name="Chijiiwa R."/>
            <person name="Hosokawa M."/>
            <person name="Kogawa M."/>
            <person name="Nishikawa Y."/>
            <person name="Ide K."/>
            <person name="Sakanashi C."/>
            <person name="Takahashi K."/>
            <person name="Takeyama H."/>
        </authorList>
    </citation>
    <scope>NUCLEOTIDE SEQUENCE [LARGE SCALE GENOMIC DNA]</scope>
    <source>
        <strain evidence="11">IMSAGC_017</strain>
    </source>
</reference>
<evidence type="ECO:0000256" key="3">
    <source>
        <dbReference type="ARBA" id="ARBA00022448"/>
    </source>
</evidence>
<comment type="similarity">
    <text evidence="2">Belongs to the YajC family.</text>
</comment>
<dbReference type="AlphaFoldDB" id="A0A1I0C0G3"/>
<dbReference type="GO" id="GO:0005886">
    <property type="term" value="C:plasma membrane"/>
    <property type="evidence" value="ECO:0007669"/>
    <property type="project" value="UniProtKB-SubCell"/>
</dbReference>
<dbReference type="Pfam" id="PF02699">
    <property type="entry name" value="YajC"/>
    <property type="match status" value="1"/>
</dbReference>
<dbReference type="Proteomes" id="UP000198558">
    <property type="component" value="Unassembled WGS sequence"/>
</dbReference>
<evidence type="ECO:0000256" key="8">
    <source>
        <dbReference type="ARBA" id="ARBA00023010"/>
    </source>
</evidence>